<organism evidence="1 2">
    <name type="scientific">Bauhinia variegata</name>
    <name type="common">Purple orchid tree</name>
    <name type="synonym">Phanera variegata</name>
    <dbReference type="NCBI Taxonomy" id="167791"/>
    <lineage>
        <taxon>Eukaryota</taxon>
        <taxon>Viridiplantae</taxon>
        <taxon>Streptophyta</taxon>
        <taxon>Embryophyta</taxon>
        <taxon>Tracheophyta</taxon>
        <taxon>Spermatophyta</taxon>
        <taxon>Magnoliopsida</taxon>
        <taxon>eudicotyledons</taxon>
        <taxon>Gunneridae</taxon>
        <taxon>Pentapetalae</taxon>
        <taxon>rosids</taxon>
        <taxon>fabids</taxon>
        <taxon>Fabales</taxon>
        <taxon>Fabaceae</taxon>
        <taxon>Cercidoideae</taxon>
        <taxon>Cercideae</taxon>
        <taxon>Bauhiniinae</taxon>
        <taxon>Bauhinia</taxon>
    </lineage>
</organism>
<sequence>MSTHGGWLPRLLLFSPPLLCICSSNGPCLSNGLKQTGFAYRPASAIFDTDGDSVRNAGRAYYLVPVSKPNGGVGLGPVGNDNFPAVVLDTNLTNAFPVFIAALHRAAFIKSSDLVGINFVLPSDEPAGWTVHTDFPIGWTVKVGQTRTQGGPFRVRPAKNGYKIVYYPRRGDTGADVGIVYSGGYQRLVVKDGDPFIFKIKKATESTARIMSVV</sequence>
<evidence type="ECO:0000313" key="1">
    <source>
        <dbReference type="EMBL" id="KAI4297238.1"/>
    </source>
</evidence>
<keyword evidence="2" id="KW-1185">Reference proteome</keyword>
<protein>
    <submittedName>
        <fullName evidence="1">Uncharacterized protein</fullName>
    </submittedName>
</protein>
<comment type="caution">
    <text evidence="1">The sequence shown here is derived from an EMBL/GenBank/DDBJ whole genome shotgun (WGS) entry which is preliminary data.</text>
</comment>
<evidence type="ECO:0000313" key="2">
    <source>
        <dbReference type="Proteomes" id="UP000828941"/>
    </source>
</evidence>
<dbReference type="Proteomes" id="UP000828941">
    <property type="component" value="Chromosome 14"/>
</dbReference>
<proteinExistence type="predicted"/>
<name>A0ACB9KJ67_BAUVA</name>
<accession>A0ACB9KJ67</accession>
<dbReference type="EMBL" id="CM039439">
    <property type="protein sequence ID" value="KAI4297238.1"/>
    <property type="molecule type" value="Genomic_DNA"/>
</dbReference>
<gene>
    <name evidence="1" type="ORF">L6164_037133</name>
</gene>
<reference evidence="1 2" key="1">
    <citation type="journal article" date="2022" name="DNA Res.">
        <title>Chromosomal-level genome assembly of the orchid tree Bauhinia variegata (Leguminosae; Cercidoideae) supports the allotetraploid origin hypothesis of Bauhinia.</title>
        <authorList>
            <person name="Zhong Y."/>
            <person name="Chen Y."/>
            <person name="Zheng D."/>
            <person name="Pang J."/>
            <person name="Liu Y."/>
            <person name="Luo S."/>
            <person name="Meng S."/>
            <person name="Qian L."/>
            <person name="Wei D."/>
            <person name="Dai S."/>
            <person name="Zhou R."/>
        </authorList>
    </citation>
    <scope>NUCLEOTIDE SEQUENCE [LARGE SCALE GENOMIC DNA]</scope>
    <source>
        <strain evidence="1">BV-YZ2020</strain>
    </source>
</reference>